<dbReference type="OrthoDB" id="9757546at2"/>
<organism evidence="7 8">
    <name type="scientific">Flavobacterium cheongpyeongense</name>
    <dbReference type="NCBI Taxonomy" id="2212651"/>
    <lineage>
        <taxon>Bacteria</taxon>
        <taxon>Pseudomonadati</taxon>
        <taxon>Bacteroidota</taxon>
        <taxon>Flavobacteriia</taxon>
        <taxon>Flavobacteriales</taxon>
        <taxon>Flavobacteriaceae</taxon>
        <taxon>Flavobacterium</taxon>
    </lineage>
</organism>
<dbReference type="EMBL" id="QJHK01000014">
    <property type="protein sequence ID" value="PXY39886.1"/>
    <property type="molecule type" value="Genomic_DNA"/>
</dbReference>
<dbReference type="Gene3D" id="2.60.40.420">
    <property type="entry name" value="Cupredoxins - blue copper proteins"/>
    <property type="match status" value="3"/>
</dbReference>
<evidence type="ECO:0000259" key="6">
    <source>
        <dbReference type="Pfam" id="PF07732"/>
    </source>
</evidence>
<dbReference type="InterPro" id="IPR002355">
    <property type="entry name" value="Cu_oxidase_Cu_BS"/>
</dbReference>
<keyword evidence="2" id="KW-0560">Oxidoreductase</keyword>
<dbReference type="Proteomes" id="UP000247903">
    <property type="component" value="Unassembled WGS sequence"/>
</dbReference>
<dbReference type="InterPro" id="IPR034279">
    <property type="entry name" value="CuRO_3_CopA"/>
</dbReference>
<dbReference type="GO" id="GO:0016491">
    <property type="term" value="F:oxidoreductase activity"/>
    <property type="evidence" value="ECO:0007669"/>
    <property type="project" value="UniProtKB-KW"/>
</dbReference>
<dbReference type="Pfam" id="PF00394">
    <property type="entry name" value="Cu-oxidase"/>
    <property type="match status" value="1"/>
</dbReference>
<evidence type="ECO:0000259" key="5">
    <source>
        <dbReference type="Pfam" id="PF07731"/>
    </source>
</evidence>
<dbReference type="InterPro" id="IPR011706">
    <property type="entry name" value="Cu-oxidase_C"/>
</dbReference>
<name>A0A2V4BLN6_9FLAO</name>
<protein>
    <submittedName>
        <fullName evidence="7">Copper oxidase</fullName>
    </submittedName>
</protein>
<feature type="domain" description="Plastocyanin-like" evidence="4">
    <location>
        <begin position="222"/>
        <end position="312"/>
    </location>
</feature>
<evidence type="ECO:0000256" key="3">
    <source>
        <dbReference type="ARBA" id="ARBA00023008"/>
    </source>
</evidence>
<evidence type="ECO:0000313" key="8">
    <source>
        <dbReference type="Proteomes" id="UP000247903"/>
    </source>
</evidence>
<dbReference type="InterPro" id="IPR034282">
    <property type="entry name" value="CuRO_2_CopA"/>
</dbReference>
<evidence type="ECO:0000313" key="7">
    <source>
        <dbReference type="EMBL" id="PXY39886.1"/>
    </source>
</evidence>
<keyword evidence="1" id="KW-0479">Metal-binding</keyword>
<dbReference type="RefSeq" id="WP_110307511.1">
    <property type="nucleotide sequence ID" value="NZ_QJHK01000014.1"/>
</dbReference>
<dbReference type="CDD" id="cd13896">
    <property type="entry name" value="CuRO_3_CopA"/>
    <property type="match status" value="1"/>
</dbReference>
<proteinExistence type="predicted"/>
<feature type="domain" description="Plastocyanin-like" evidence="6">
    <location>
        <begin position="29"/>
        <end position="141"/>
    </location>
</feature>
<evidence type="ECO:0000256" key="2">
    <source>
        <dbReference type="ARBA" id="ARBA00023002"/>
    </source>
</evidence>
<dbReference type="PANTHER" id="PTHR11709">
    <property type="entry name" value="MULTI-COPPER OXIDASE"/>
    <property type="match status" value="1"/>
</dbReference>
<dbReference type="PANTHER" id="PTHR11709:SF394">
    <property type="entry name" value="FI03373P-RELATED"/>
    <property type="match status" value="1"/>
</dbReference>
<dbReference type="Pfam" id="PF07731">
    <property type="entry name" value="Cu-oxidase_2"/>
    <property type="match status" value="1"/>
</dbReference>
<dbReference type="AlphaFoldDB" id="A0A2V4BLN6"/>
<feature type="domain" description="Plastocyanin-like" evidence="5">
    <location>
        <begin position="434"/>
        <end position="547"/>
    </location>
</feature>
<sequence length="746" mass="85742">MKVKHLLLFSFIAFQLKAQKIVRYDLHVRDTIVYFSGKEKRAISVNGQIPMPTLTFTEGDVAEIYVHNELKKETTSMHWHGLFLPNKEDGVPYLTQMPIEPGTTHKYSFPIIQNGTYWYHSHSGLQEQIGLYGLFIINKKSGDPTIRKGIDDLPAIPIILSEWTDIKPENIQRMLHNANDWFAIKKGTTQSYAEAIKQKHFSTKVTNEWKRMNAMDVSDVYYEKFLINGKNEQQLSDFKPGSKVRLRIANGGASSYFWLTYGGGKITVVASDGNDVEPVEVDRLIIAVSETYDAVITIPEDNKSFAFLATAEDRTGSASLFLGDGVKQPVAHLSKLKYFEGMKMMNNMMKMNGKMNDMGMNMSLNKMDMNTVMYPEISGEDENTKPAPNHSNDNLEGIKMENDSTETPEIVTLNYGMLKSPFKTNLPKDAPVKELRFELSGNMNRYIWSLDNKVVSETDKILIKKGENVRIVLYNGSMMRHPMHLHGHDFRVLNEQEDYAPLKNVIDIMPMETDTIEFQANADGDWFFHCHILYHMMAGMGRVFSYENSAPNPSINHSEMAYKMLKMDDRMFHFMGENDFATNGNDGETMFSNTRWSIGTEWRLGYNDHHGYETETHIGRYIGKNQWLMPFIGFDWRYRKMGMDEHEENLFGQSNTKDNRSVFSAGLEYTLPMLVKAQVEVYTDGNVRLQFERKDIPLARRLRMSLMWNTDKEYMGGLKYIVARNFGITTHYDSDMGIGFGVNLNY</sequence>
<reference evidence="7 8" key="1">
    <citation type="submission" date="2018-05" db="EMBL/GenBank/DDBJ databases">
        <title>Flavobacterium sp. strain IMCC34759, incomplete genome.</title>
        <authorList>
            <person name="Joung Y."/>
            <person name="Cho J."/>
        </authorList>
    </citation>
    <scope>NUCLEOTIDE SEQUENCE [LARGE SCALE GENOMIC DNA]</scope>
    <source>
        <strain evidence="7 8">IMCC34759</strain>
    </source>
</reference>
<gene>
    <name evidence="7" type="ORF">DMB65_15310</name>
</gene>
<dbReference type="InterPro" id="IPR045087">
    <property type="entry name" value="Cu-oxidase_fam"/>
</dbReference>
<dbReference type="InterPro" id="IPR001117">
    <property type="entry name" value="Cu-oxidase_2nd"/>
</dbReference>
<dbReference type="InterPro" id="IPR008972">
    <property type="entry name" value="Cupredoxin"/>
</dbReference>
<evidence type="ECO:0000259" key="4">
    <source>
        <dbReference type="Pfam" id="PF00394"/>
    </source>
</evidence>
<evidence type="ECO:0000256" key="1">
    <source>
        <dbReference type="ARBA" id="ARBA00022723"/>
    </source>
</evidence>
<dbReference type="GO" id="GO:0005507">
    <property type="term" value="F:copper ion binding"/>
    <property type="evidence" value="ECO:0007669"/>
    <property type="project" value="InterPro"/>
</dbReference>
<dbReference type="InterPro" id="IPR033138">
    <property type="entry name" value="Cu_oxidase_CS"/>
</dbReference>
<dbReference type="SUPFAM" id="SSF49503">
    <property type="entry name" value="Cupredoxins"/>
    <property type="match status" value="3"/>
</dbReference>
<dbReference type="InterPro" id="IPR011707">
    <property type="entry name" value="Cu-oxidase-like_N"/>
</dbReference>
<keyword evidence="3" id="KW-0186">Copper</keyword>
<dbReference type="CDD" id="cd13874">
    <property type="entry name" value="CuRO_2_CopA"/>
    <property type="match status" value="1"/>
</dbReference>
<comment type="caution">
    <text evidence="7">The sequence shown here is derived from an EMBL/GenBank/DDBJ whole genome shotgun (WGS) entry which is preliminary data.</text>
</comment>
<dbReference type="Pfam" id="PF07732">
    <property type="entry name" value="Cu-oxidase_3"/>
    <property type="match status" value="1"/>
</dbReference>
<accession>A0A2V4BLN6</accession>
<dbReference type="PROSITE" id="PS00079">
    <property type="entry name" value="MULTICOPPER_OXIDASE1"/>
    <property type="match status" value="2"/>
</dbReference>
<dbReference type="PROSITE" id="PS00080">
    <property type="entry name" value="MULTICOPPER_OXIDASE2"/>
    <property type="match status" value="1"/>
</dbReference>
<keyword evidence="8" id="KW-1185">Reference proteome</keyword>